<dbReference type="Proteomes" id="UP001551584">
    <property type="component" value="Unassembled WGS sequence"/>
</dbReference>
<comment type="caution">
    <text evidence="1">The sequence shown here is derived from an EMBL/GenBank/DDBJ whole genome shotgun (WGS) entry which is preliminary data.</text>
</comment>
<reference evidence="1 2" key="1">
    <citation type="submission" date="2024-06" db="EMBL/GenBank/DDBJ databases">
        <title>The Natural Products Discovery Center: Release of the First 8490 Sequenced Strains for Exploring Actinobacteria Biosynthetic Diversity.</title>
        <authorList>
            <person name="Kalkreuter E."/>
            <person name="Kautsar S.A."/>
            <person name="Yang D."/>
            <person name="Bader C.D."/>
            <person name="Teijaro C.N."/>
            <person name="Fluegel L."/>
            <person name="Davis C.M."/>
            <person name="Simpson J.R."/>
            <person name="Lauterbach L."/>
            <person name="Steele A.D."/>
            <person name="Gui C."/>
            <person name="Meng S."/>
            <person name="Li G."/>
            <person name="Viehrig K."/>
            <person name="Ye F."/>
            <person name="Su P."/>
            <person name="Kiefer A.F."/>
            <person name="Nichols A."/>
            <person name="Cepeda A.J."/>
            <person name="Yan W."/>
            <person name="Fan B."/>
            <person name="Jiang Y."/>
            <person name="Adhikari A."/>
            <person name="Zheng C.-J."/>
            <person name="Schuster L."/>
            <person name="Cowan T.M."/>
            <person name="Smanski M.J."/>
            <person name="Chevrette M.G."/>
            <person name="De Carvalho L.P.S."/>
            <person name="Shen B."/>
        </authorList>
    </citation>
    <scope>NUCLEOTIDE SEQUENCE [LARGE SCALE GENOMIC DNA]</scope>
    <source>
        <strain evidence="1 2">NPDC048117</strain>
    </source>
</reference>
<keyword evidence="2" id="KW-1185">Reference proteome</keyword>
<dbReference type="RefSeq" id="WP_359276815.1">
    <property type="nucleotide sequence ID" value="NZ_JBEZNA010000086.1"/>
</dbReference>
<sequence length="139" mass="15226">MTEAAHRPPASAGLEAALRSLGVADPVPHERWDDNGWVADWGGDVHGHDVYVLLMGAHNHPRGARIMLDDFTFEDVRAEHVEELVRKAFSGDARVTRHRVLLSRRLVLGVRAGSTEYSASVSGDRADDLPAWARPLATS</sequence>
<evidence type="ECO:0000313" key="1">
    <source>
        <dbReference type="EMBL" id="MEU9580776.1"/>
    </source>
</evidence>
<name>A0ABV3EX45_9ACTN</name>
<gene>
    <name evidence="1" type="ORF">AB0D95_26505</name>
</gene>
<proteinExistence type="predicted"/>
<organism evidence="1 2">
    <name type="scientific">Streptomyces chilikensis</name>
    <dbReference type="NCBI Taxonomy" id="1194079"/>
    <lineage>
        <taxon>Bacteria</taxon>
        <taxon>Bacillati</taxon>
        <taxon>Actinomycetota</taxon>
        <taxon>Actinomycetes</taxon>
        <taxon>Kitasatosporales</taxon>
        <taxon>Streptomycetaceae</taxon>
        <taxon>Streptomyces</taxon>
    </lineage>
</organism>
<protein>
    <submittedName>
        <fullName evidence="1">Uncharacterized protein</fullName>
    </submittedName>
</protein>
<accession>A0ABV3EX45</accession>
<evidence type="ECO:0000313" key="2">
    <source>
        <dbReference type="Proteomes" id="UP001551584"/>
    </source>
</evidence>
<dbReference type="EMBL" id="JBEZNA010000086">
    <property type="protein sequence ID" value="MEU9580776.1"/>
    <property type="molecule type" value="Genomic_DNA"/>
</dbReference>